<evidence type="ECO:0000313" key="2">
    <source>
        <dbReference type="EMBL" id="KUN07134.1"/>
    </source>
</evidence>
<proteinExistence type="predicted"/>
<dbReference type="OrthoDB" id="2897536at2"/>
<dbReference type="InterPro" id="IPR043917">
    <property type="entry name" value="DUF5753"/>
</dbReference>
<sequence>MAKIMTFADAPPLVWSDTNYDGRITDFPALVKQYQRDYDRLRAVALPPDASLALIEEAARISRHEAQQGN</sequence>
<dbReference type="AlphaFoldDB" id="A0A124HGI4"/>
<accession>A0A124HGI4</accession>
<gene>
    <name evidence="2" type="ORF">AQI95_11300</name>
</gene>
<keyword evidence="3" id="KW-1185">Reference proteome</keyword>
<dbReference type="STRING" id="67386.AQI95_11300"/>
<comment type="caution">
    <text evidence="2">The sequence shown here is derived from an EMBL/GenBank/DDBJ whole genome shotgun (WGS) entry which is preliminary data.</text>
</comment>
<feature type="domain" description="DUF5753" evidence="1">
    <location>
        <begin position="3"/>
        <end position="57"/>
    </location>
</feature>
<evidence type="ECO:0000313" key="3">
    <source>
        <dbReference type="Proteomes" id="UP000053127"/>
    </source>
</evidence>
<dbReference type="Proteomes" id="UP000053127">
    <property type="component" value="Unassembled WGS sequence"/>
</dbReference>
<name>A0A124HGI4_9ACTN</name>
<reference evidence="2 3" key="1">
    <citation type="submission" date="2015-10" db="EMBL/GenBank/DDBJ databases">
        <title>Draft genome sequence of Streptomyces yokosukanensis DSM 40224, type strain for the species Streptomyces yokosukanensis.</title>
        <authorList>
            <person name="Ruckert C."/>
            <person name="Winkler A."/>
            <person name="Kalinowski J."/>
            <person name="Kampfer P."/>
            <person name="Glaeser S."/>
        </authorList>
    </citation>
    <scope>NUCLEOTIDE SEQUENCE [LARGE SCALE GENOMIC DNA]</scope>
    <source>
        <strain evidence="2 3">DSM 40224</strain>
    </source>
</reference>
<evidence type="ECO:0000259" key="1">
    <source>
        <dbReference type="Pfam" id="PF19054"/>
    </source>
</evidence>
<dbReference type="EMBL" id="LMWN01000013">
    <property type="protein sequence ID" value="KUN07134.1"/>
    <property type="molecule type" value="Genomic_DNA"/>
</dbReference>
<protein>
    <recommendedName>
        <fullName evidence="1">DUF5753 domain-containing protein</fullName>
    </recommendedName>
</protein>
<organism evidence="2 3">
    <name type="scientific">Streptomyces yokosukanensis</name>
    <dbReference type="NCBI Taxonomy" id="67386"/>
    <lineage>
        <taxon>Bacteria</taxon>
        <taxon>Bacillati</taxon>
        <taxon>Actinomycetota</taxon>
        <taxon>Actinomycetes</taxon>
        <taxon>Kitasatosporales</taxon>
        <taxon>Streptomycetaceae</taxon>
        <taxon>Streptomyces</taxon>
    </lineage>
</organism>
<dbReference type="Pfam" id="PF19054">
    <property type="entry name" value="DUF5753"/>
    <property type="match status" value="1"/>
</dbReference>